<dbReference type="Proteomes" id="UP000478052">
    <property type="component" value="Unassembled WGS sequence"/>
</dbReference>
<gene>
    <name evidence="1" type="ORF">FWK35_00032088</name>
</gene>
<protein>
    <submittedName>
        <fullName evidence="1">Uncharacterized protein</fullName>
    </submittedName>
</protein>
<sequence length="117" mass="13936">MSTDQYLVYTDIPSHTNHPLKSYAVYDQRYSREEITSSDIIKKNIVSSNIINQQQPIITKREIQDYFKPAEQIYDYDEQLIKYTKLIDEIRMVTSAAQIIVRHIECKHQFDHKLNID</sequence>
<dbReference type="EMBL" id="VUJU01014636">
    <property type="protein sequence ID" value="KAF0701727.1"/>
    <property type="molecule type" value="Genomic_DNA"/>
</dbReference>
<dbReference type="AlphaFoldDB" id="A0A6G0VM94"/>
<comment type="caution">
    <text evidence="1">The sequence shown here is derived from an EMBL/GenBank/DDBJ whole genome shotgun (WGS) entry which is preliminary data.</text>
</comment>
<organism evidence="1 2">
    <name type="scientific">Aphis craccivora</name>
    <name type="common">Cowpea aphid</name>
    <dbReference type="NCBI Taxonomy" id="307492"/>
    <lineage>
        <taxon>Eukaryota</taxon>
        <taxon>Metazoa</taxon>
        <taxon>Ecdysozoa</taxon>
        <taxon>Arthropoda</taxon>
        <taxon>Hexapoda</taxon>
        <taxon>Insecta</taxon>
        <taxon>Pterygota</taxon>
        <taxon>Neoptera</taxon>
        <taxon>Paraneoptera</taxon>
        <taxon>Hemiptera</taxon>
        <taxon>Sternorrhyncha</taxon>
        <taxon>Aphidomorpha</taxon>
        <taxon>Aphidoidea</taxon>
        <taxon>Aphididae</taxon>
        <taxon>Aphidini</taxon>
        <taxon>Aphis</taxon>
        <taxon>Aphis</taxon>
    </lineage>
</organism>
<accession>A0A6G0VM94</accession>
<feature type="non-terminal residue" evidence="1">
    <location>
        <position position="117"/>
    </location>
</feature>
<keyword evidence="2" id="KW-1185">Reference proteome</keyword>
<proteinExistence type="predicted"/>
<name>A0A6G0VM94_APHCR</name>
<evidence type="ECO:0000313" key="2">
    <source>
        <dbReference type="Proteomes" id="UP000478052"/>
    </source>
</evidence>
<reference evidence="1 2" key="1">
    <citation type="submission" date="2019-08" db="EMBL/GenBank/DDBJ databases">
        <title>Whole genome of Aphis craccivora.</title>
        <authorList>
            <person name="Voronova N.V."/>
            <person name="Shulinski R.S."/>
            <person name="Bandarenka Y.V."/>
            <person name="Zhorov D.G."/>
            <person name="Warner D."/>
        </authorList>
    </citation>
    <scope>NUCLEOTIDE SEQUENCE [LARGE SCALE GENOMIC DNA]</scope>
    <source>
        <strain evidence="1">180601</strain>
        <tissue evidence="1">Whole Body</tissue>
    </source>
</reference>
<evidence type="ECO:0000313" key="1">
    <source>
        <dbReference type="EMBL" id="KAF0701727.1"/>
    </source>
</evidence>